<evidence type="ECO:0000313" key="2">
    <source>
        <dbReference type="EMBL" id="REL30426.1"/>
    </source>
</evidence>
<keyword evidence="1" id="KW-0812">Transmembrane</keyword>
<dbReference type="GO" id="GO:0016758">
    <property type="term" value="F:hexosyltransferase activity"/>
    <property type="evidence" value="ECO:0007669"/>
    <property type="project" value="InterPro"/>
</dbReference>
<comment type="caution">
    <text evidence="2">The sequence shown here is derived from an EMBL/GenBank/DDBJ whole genome shotgun (WGS) entry which is preliminary data.</text>
</comment>
<proteinExistence type="predicted"/>
<gene>
    <name evidence="2" type="ORF">DXX94_06735</name>
</gene>
<feature type="transmembrane region" description="Helical" evidence="1">
    <location>
        <begin position="233"/>
        <end position="254"/>
    </location>
</feature>
<feature type="transmembrane region" description="Helical" evidence="1">
    <location>
        <begin position="34"/>
        <end position="53"/>
    </location>
</feature>
<feature type="transmembrane region" description="Helical" evidence="1">
    <location>
        <begin position="97"/>
        <end position="119"/>
    </location>
</feature>
<feature type="transmembrane region" description="Helical" evidence="1">
    <location>
        <begin position="261"/>
        <end position="282"/>
    </location>
</feature>
<accession>A0A3E0U0G8</accession>
<feature type="transmembrane region" description="Helical" evidence="1">
    <location>
        <begin position="336"/>
        <end position="369"/>
    </location>
</feature>
<dbReference type="EMBL" id="QUOT01000001">
    <property type="protein sequence ID" value="REL30426.1"/>
    <property type="molecule type" value="Genomic_DNA"/>
</dbReference>
<sequence length="541" mass="59034">MIRSIATNTVASDTLIKVACSGHHATTVHSRWSWLLYASLVGTVLVASMSHWLSAVHSQLSQAAITSTAIERGADGRNLANLDLATWSLEQWGMGNLVIVQFTLMCLCMLVAWYSVHAYQQKGQQKTQQNASFAASITRASWLILAAGILARIVLLGVEPYTSNDVDRYLFDGRIALTGLDPYQISHDDPALVELRAIWQPPAEHAAYPTLYPPLSLALFSIAASVGIDHAQWLWQFMLTCASIASLWLMFLLLKAHNKLVHLPLIALSPIVIIETGAALHVDAFSTLAIVAALYCWQRNKLVLTGICIGLGVLTKILPLVLLMPLVFANFSLRRAITLVASAIVTISLGYAITLALGLYPVGSIGVFFEKWRFAAPLFSLLTSLGTQAFIAALAGVTLSLIAIVGYLASRQQANAQKSVANNEQTQLSNDLVSACQLALFIPLFISPVLFPWYLMPLAALVALKPNLALLLILGVMPFTYEVLDQFVCCQIWQPAQWPVNLLAGAYLFALLSLIYAGVTRWKKQTITEGELSSPQKRFSC</sequence>
<evidence type="ECO:0000256" key="1">
    <source>
        <dbReference type="SAM" id="Phobius"/>
    </source>
</evidence>
<feature type="transmembrane region" description="Helical" evidence="1">
    <location>
        <begin position="500"/>
        <end position="519"/>
    </location>
</feature>
<dbReference type="GO" id="GO:0005886">
    <property type="term" value="C:plasma membrane"/>
    <property type="evidence" value="ECO:0007669"/>
    <property type="project" value="UniProtKB-SubCell"/>
</dbReference>
<dbReference type="Pfam" id="PF26314">
    <property type="entry name" value="MptA_B_family"/>
    <property type="match status" value="1"/>
</dbReference>
<dbReference type="RefSeq" id="WP_116014719.1">
    <property type="nucleotide sequence ID" value="NZ_QUOT01000001.1"/>
</dbReference>
<reference evidence="3" key="1">
    <citation type="submission" date="2018-08" db="EMBL/GenBank/DDBJ databases">
        <title>Thalassotalea euphylliae genome.</title>
        <authorList>
            <person name="Summers S."/>
            <person name="Rice S.A."/>
            <person name="Freckelton M.L."/>
            <person name="Nedved B.T."/>
            <person name="Hadfield M.G."/>
        </authorList>
    </citation>
    <scope>NUCLEOTIDE SEQUENCE [LARGE SCALE GENOMIC DNA]</scope>
    <source>
        <strain evidence="3">H3</strain>
    </source>
</reference>
<keyword evidence="3" id="KW-1185">Reference proteome</keyword>
<keyword evidence="1" id="KW-1133">Transmembrane helix</keyword>
<evidence type="ECO:0000313" key="3">
    <source>
        <dbReference type="Proteomes" id="UP000256899"/>
    </source>
</evidence>
<dbReference type="Proteomes" id="UP000256899">
    <property type="component" value="Unassembled WGS sequence"/>
</dbReference>
<feature type="transmembrane region" description="Helical" evidence="1">
    <location>
        <begin position="389"/>
        <end position="410"/>
    </location>
</feature>
<feature type="transmembrane region" description="Helical" evidence="1">
    <location>
        <begin position="140"/>
        <end position="158"/>
    </location>
</feature>
<name>A0A3E0U0G8_9GAMM</name>
<dbReference type="AlphaFoldDB" id="A0A3E0U0G8"/>
<feature type="transmembrane region" description="Helical" evidence="1">
    <location>
        <begin position="302"/>
        <end position="324"/>
    </location>
</feature>
<keyword evidence="1" id="KW-0472">Membrane</keyword>
<feature type="transmembrane region" description="Helical" evidence="1">
    <location>
        <begin position="431"/>
        <end position="456"/>
    </location>
</feature>
<organism evidence="2 3">
    <name type="scientific">Thalassotalea euphylliae</name>
    <dbReference type="NCBI Taxonomy" id="1655234"/>
    <lineage>
        <taxon>Bacteria</taxon>
        <taxon>Pseudomonadati</taxon>
        <taxon>Pseudomonadota</taxon>
        <taxon>Gammaproteobacteria</taxon>
        <taxon>Alteromonadales</taxon>
        <taxon>Colwelliaceae</taxon>
        <taxon>Thalassotalea</taxon>
    </lineage>
</organism>
<protein>
    <submittedName>
        <fullName evidence="2">DUF2029 domain-containing protein</fullName>
    </submittedName>
</protein>